<proteinExistence type="predicted"/>
<dbReference type="Proteomes" id="UP000218334">
    <property type="component" value="Unassembled WGS sequence"/>
</dbReference>
<dbReference type="AlphaFoldDB" id="A0A2H3B2V1"/>
<evidence type="ECO:0000313" key="1">
    <source>
        <dbReference type="EMBL" id="PBK64030.1"/>
    </source>
</evidence>
<sequence>MSARGIGASIEDAKDSLIRAMLPQAAIRLFVSILRSDNDISVYRLACITTETYTLHYSIDRVIGGKPSSTDIEHPQNAARLLRNPPDALYVTYTVTRIIDSEKERVHGTLQSTLTITISSATTNVLLGNASPSKRSELSTVKGSFSSFGLLLTSFILVQPPSSAKITSQTALIPVTMYRQIFRIRWSQGTTMRSIPHLGFVARPVLPRRNNTYVQCLVSWKNKGRVRNRVSLADREAHNQNWFPGGIMVPRTRLLNKSDTPARGKDGDPCNWPAMSTLVCRLAVYSLQRQELAVTPAETPPVFRRFTFRMRTHSAIAEPLTLRPPGSAFCPVLVQSKKVSIVTSILTGNFYLAATCCQLQKRRTTQRYQRVLSKKPVVYVADRNEQSKVLRITLTALL</sequence>
<organism evidence="1 2">
    <name type="scientific">Armillaria solidipes</name>
    <dbReference type="NCBI Taxonomy" id="1076256"/>
    <lineage>
        <taxon>Eukaryota</taxon>
        <taxon>Fungi</taxon>
        <taxon>Dikarya</taxon>
        <taxon>Basidiomycota</taxon>
        <taxon>Agaricomycotina</taxon>
        <taxon>Agaricomycetes</taxon>
        <taxon>Agaricomycetidae</taxon>
        <taxon>Agaricales</taxon>
        <taxon>Marasmiineae</taxon>
        <taxon>Physalacriaceae</taxon>
        <taxon>Armillaria</taxon>
    </lineage>
</organism>
<keyword evidence="2" id="KW-1185">Reference proteome</keyword>
<name>A0A2H3B2V1_9AGAR</name>
<dbReference type="EMBL" id="KZ293454">
    <property type="protein sequence ID" value="PBK64030.1"/>
    <property type="molecule type" value="Genomic_DNA"/>
</dbReference>
<evidence type="ECO:0000313" key="2">
    <source>
        <dbReference type="Proteomes" id="UP000218334"/>
    </source>
</evidence>
<gene>
    <name evidence="1" type="ORF">ARMSODRAFT_1007369</name>
</gene>
<reference evidence="2" key="1">
    <citation type="journal article" date="2017" name="Nat. Ecol. Evol.">
        <title>Genome expansion and lineage-specific genetic innovations in the forest pathogenic fungi Armillaria.</title>
        <authorList>
            <person name="Sipos G."/>
            <person name="Prasanna A.N."/>
            <person name="Walter M.C."/>
            <person name="O'Connor E."/>
            <person name="Balint B."/>
            <person name="Krizsan K."/>
            <person name="Kiss B."/>
            <person name="Hess J."/>
            <person name="Varga T."/>
            <person name="Slot J."/>
            <person name="Riley R."/>
            <person name="Boka B."/>
            <person name="Rigling D."/>
            <person name="Barry K."/>
            <person name="Lee J."/>
            <person name="Mihaltcheva S."/>
            <person name="LaButti K."/>
            <person name="Lipzen A."/>
            <person name="Waldron R."/>
            <person name="Moloney N.M."/>
            <person name="Sperisen C."/>
            <person name="Kredics L."/>
            <person name="Vagvoelgyi C."/>
            <person name="Patrignani A."/>
            <person name="Fitzpatrick D."/>
            <person name="Nagy I."/>
            <person name="Doyle S."/>
            <person name="Anderson J.B."/>
            <person name="Grigoriev I.V."/>
            <person name="Gueldener U."/>
            <person name="Muensterkoetter M."/>
            <person name="Nagy L.G."/>
        </authorList>
    </citation>
    <scope>NUCLEOTIDE SEQUENCE [LARGE SCALE GENOMIC DNA]</scope>
    <source>
        <strain evidence="2">28-4</strain>
    </source>
</reference>
<accession>A0A2H3B2V1</accession>
<protein>
    <submittedName>
        <fullName evidence="1">Uncharacterized protein</fullName>
    </submittedName>
</protein>